<feature type="compositionally biased region" description="Polar residues" evidence="1">
    <location>
        <begin position="35"/>
        <end position="46"/>
    </location>
</feature>
<dbReference type="AlphaFoldDB" id="A0A3S4PGU6"/>
<dbReference type="PROSITE" id="PS51257">
    <property type="entry name" value="PROKAR_LIPOPROTEIN"/>
    <property type="match status" value="1"/>
</dbReference>
<protein>
    <recommendedName>
        <fullName evidence="4">Lipoprotein</fullName>
    </recommendedName>
</protein>
<evidence type="ECO:0000313" key="2">
    <source>
        <dbReference type="EMBL" id="VEF11504.1"/>
    </source>
</evidence>
<accession>A0A3S4PGU6</accession>
<evidence type="ECO:0000313" key="3">
    <source>
        <dbReference type="Proteomes" id="UP000281909"/>
    </source>
</evidence>
<dbReference type="EMBL" id="LR134318">
    <property type="protein sequence ID" value="VEF11504.1"/>
    <property type="molecule type" value="Genomic_DNA"/>
</dbReference>
<reference evidence="2 3" key="1">
    <citation type="submission" date="2018-12" db="EMBL/GenBank/DDBJ databases">
        <authorList>
            <consortium name="Pathogen Informatics"/>
        </authorList>
    </citation>
    <scope>NUCLEOTIDE SEQUENCE [LARGE SCALE GENOMIC DNA]</scope>
    <source>
        <strain evidence="2 3">NCTC9428</strain>
    </source>
</reference>
<feature type="region of interest" description="Disordered" evidence="1">
    <location>
        <begin position="24"/>
        <end position="46"/>
    </location>
</feature>
<dbReference type="RefSeq" id="WP_172604489.1">
    <property type="nucleotide sequence ID" value="NZ_LR134318.1"/>
</dbReference>
<gene>
    <name evidence="2" type="ORF">NCTC9428_03125</name>
</gene>
<organism evidence="2 3">
    <name type="scientific">Pseudomonas fluorescens</name>
    <dbReference type="NCBI Taxonomy" id="294"/>
    <lineage>
        <taxon>Bacteria</taxon>
        <taxon>Pseudomonadati</taxon>
        <taxon>Pseudomonadota</taxon>
        <taxon>Gammaproteobacteria</taxon>
        <taxon>Pseudomonadales</taxon>
        <taxon>Pseudomonadaceae</taxon>
        <taxon>Pseudomonas</taxon>
    </lineage>
</organism>
<proteinExistence type="predicted"/>
<name>A0A3S4PGU6_PSEFL</name>
<dbReference type="Proteomes" id="UP000281909">
    <property type="component" value="Chromosome"/>
</dbReference>
<sequence>MKKICACLGICSVLMLQGCFQDSDDASNKEKDTSKSSVQLQQDKSQ</sequence>
<evidence type="ECO:0008006" key="4">
    <source>
        <dbReference type="Google" id="ProtNLM"/>
    </source>
</evidence>
<evidence type="ECO:0000256" key="1">
    <source>
        <dbReference type="SAM" id="MobiDB-lite"/>
    </source>
</evidence>